<feature type="transmembrane region" description="Helical" evidence="1">
    <location>
        <begin position="360"/>
        <end position="377"/>
    </location>
</feature>
<reference evidence="3" key="2">
    <citation type="submission" date="2017-01" db="EMBL/GenBank/DDBJ databases">
        <authorList>
            <person name="Mah S.A."/>
            <person name="Swanson W.J."/>
            <person name="Moy G.W."/>
            <person name="Vacquier V.D."/>
        </authorList>
    </citation>
    <scope>NUCLEOTIDE SEQUENCE [LARGE SCALE GENOMIC DNA]</scope>
    <source>
        <strain evidence="3">DSM 21068</strain>
    </source>
</reference>
<evidence type="ECO:0000313" key="3">
    <source>
        <dbReference type="EMBL" id="SIS94426.1"/>
    </source>
</evidence>
<reference evidence="4" key="3">
    <citation type="submission" date="2017-01" db="EMBL/GenBank/DDBJ databases">
        <authorList>
            <person name="Varghese N."/>
            <person name="Submissions S."/>
        </authorList>
    </citation>
    <scope>NUCLEOTIDE SEQUENCE [LARGE SCALE GENOMIC DNA]</scope>
    <source>
        <strain evidence="4">DSM 21068</strain>
    </source>
</reference>
<dbReference type="Proteomes" id="UP000186246">
    <property type="component" value="Unassembled WGS sequence"/>
</dbReference>
<dbReference type="Proteomes" id="UP000238314">
    <property type="component" value="Unassembled WGS sequence"/>
</dbReference>
<keyword evidence="1" id="KW-1133">Transmembrane helix</keyword>
<keyword evidence="5" id="KW-1185">Reference proteome</keyword>
<keyword evidence="1" id="KW-0812">Transmembrane</keyword>
<evidence type="ECO:0000256" key="1">
    <source>
        <dbReference type="SAM" id="Phobius"/>
    </source>
</evidence>
<feature type="transmembrane region" description="Helical" evidence="1">
    <location>
        <begin position="145"/>
        <end position="163"/>
    </location>
</feature>
<feature type="transmembrane region" description="Helical" evidence="1">
    <location>
        <begin position="209"/>
        <end position="228"/>
    </location>
</feature>
<reference evidence="2 5" key="1">
    <citation type="submission" date="2016-11" db="EMBL/GenBank/DDBJ databases">
        <title>Whole genomes of Flavobacteriaceae.</title>
        <authorList>
            <person name="Stine C."/>
            <person name="Li C."/>
            <person name="Tadesse D."/>
        </authorList>
    </citation>
    <scope>NUCLEOTIDE SEQUENCE [LARGE SCALE GENOMIC DNA]</scope>
    <source>
        <strain evidence="2 5">DSM 21068</strain>
    </source>
</reference>
<feature type="transmembrane region" description="Helical" evidence="1">
    <location>
        <begin position="119"/>
        <end position="139"/>
    </location>
</feature>
<dbReference type="RefSeq" id="WP_076452079.1">
    <property type="nucleotide sequence ID" value="NZ_FTOJ01000007.1"/>
</dbReference>
<dbReference type="STRING" id="551459.SAMN05421796_1079"/>
<gene>
    <name evidence="2" type="ORF">B0A70_14890</name>
    <name evidence="3" type="ORF">SAMN05421796_1079</name>
</gene>
<evidence type="ECO:0000313" key="4">
    <source>
        <dbReference type="Proteomes" id="UP000186246"/>
    </source>
</evidence>
<dbReference type="EMBL" id="FTOJ01000007">
    <property type="protein sequence ID" value="SIS94426.1"/>
    <property type="molecule type" value="Genomic_DNA"/>
</dbReference>
<evidence type="ECO:0000313" key="5">
    <source>
        <dbReference type="Proteomes" id="UP000238314"/>
    </source>
</evidence>
<dbReference type="OrthoDB" id="1238974at2"/>
<name>A0A1N7N7X6_9FLAO</name>
<keyword evidence="1" id="KW-0472">Membrane</keyword>
<organism evidence="3 4">
    <name type="scientific">Chryseobacterium piscicola</name>
    <dbReference type="NCBI Taxonomy" id="551459"/>
    <lineage>
        <taxon>Bacteria</taxon>
        <taxon>Pseudomonadati</taxon>
        <taxon>Bacteroidota</taxon>
        <taxon>Flavobacteriia</taxon>
        <taxon>Flavobacteriales</taxon>
        <taxon>Weeksellaceae</taxon>
        <taxon>Chryseobacterium group</taxon>
        <taxon>Chryseobacterium</taxon>
    </lineage>
</organism>
<dbReference type="EMBL" id="MUGO01000026">
    <property type="protein sequence ID" value="PQA90172.1"/>
    <property type="molecule type" value="Genomic_DNA"/>
</dbReference>
<evidence type="ECO:0000313" key="2">
    <source>
        <dbReference type="EMBL" id="PQA90172.1"/>
    </source>
</evidence>
<dbReference type="AlphaFoldDB" id="A0A1N7N7X6"/>
<feature type="transmembrane region" description="Helical" evidence="1">
    <location>
        <begin position="12"/>
        <end position="33"/>
    </location>
</feature>
<sequence length="417" mass="49541">MIKTIKLKFSALFFNWKTFLLFNFIILLVKIAISYSQGFEIGFFEDWRIAENLALHGSYSWQIEFGSSAFKLPIYPLFLFFFIKVFGSIAAIKWILFLQHIVYFCIPILMVKCFNNFKLLNVGFLSGYFFIFSPSYFYYSSVLEATNLFILFFLLWFYFYSFLWNNNTSLKKVIFLSIMTGLLALTQVVVIPIMLFLIILLYIYKKTKISTIALIFFIAGILYSPWIIRNYVVFNKIILSKTPVWQNVYMGYISEHQIFKKNVFLSEVEEKKVLDQIPLHDEFENEKMYKKVVETIQKRHSYAALKKALNNFVSLWYVPNRYFYDNSWSILLGRKLYVLVLDVFLCMGLYYFFKKKFYKILLFSSIILAGFTVPYLIGHAANVRFKLDFEWIQTSIIAFYIMMIGKEKCTIQNPDFD</sequence>
<feature type="transmembrane region" description="Helical" evidence="1">
    <location>
        <begin position="175"/>
        <end position="203"/>
    </location>
</feature>
<accession>A0A1N7N7X6</accession>
<feature type="transmembrane region" description="Helical" evidence="1">
    <location>
        <begin position="74"/>
        <end position="98"/>
    </location>
</feature>
<proteinExistence type="predicted"/>
<protein>
    <recommendedName>
        <fullName evidence="6">Glycosyltransferase RgtA/B/C/D-like domain-containing protein</fullName>
    </recommendedName>
</protein>
<feature type="transmembrane region" description="Helical" evidence="1">
    <location>
        <begin position="336"/>
        <end position="353"/>
    </location>
</feature>
<evidence type="ECO:0008006" key="6">
    <source>
        <dbReference type="Google" id="ProtNLM"/>
    </source>
</evidence>